<protein>
    <recommendedName>
        <fullName evidence="3">DUF2971 domain-containing protein</fullName>
    </recommendedName>
</protein>
<proteinExistence type="predicted"/>
<evidence type="ECO:0000313" key="1">
    <source>
        <dbReference type="EMBL" id="KSV57413.1"/>
    </source>
</evidence>
<sequence length="320" mass="37235">MIEKDIIYHYTSLDKFKCILQYGTLRFKESTTSNDLLDTTLLFDVLKEYDGLPDYRDTVEVARKFMLDYYQKFKASNQHISLVSCFAKEGDSRMLWDAYTMNRPSNIKCIYGDNRYCYDSDIRYNGVCIGFNKNKLKKQIKSFEGKACERSYLFPVIYGISKAKEQLNCWFSEACAQVEILSKDPEQKQDLIDTIIVPGLTGKPLLGLDLKKSLVYPMSELIAKIDAFSPYFKHEFWNEEEEIRASLCFHKNKVSDLIEQCDGDLYFDMPITEECIEYIILGPEFSNVESEEILSHSNYKLDFNTFEKRNSIGTGIIRSK</sequence>
<organism evidence="1 2">
    <name type="scientific">Acetivibrio ethanolgignens</name>
    <dbReference type="NCBI Taxonomy" id="290052"/>
    <lineage>
        <taxon>Bacteria</taxon>
        <taxon>Bacillati</taxon>
        <taxon>Bacillota</taxon>
        <taxon>Clostridia</taxon>
        <taxon>Eubacteriales</taxon>
        <taxon>Oscillospiraceae</taxon>
        <taxon>Acetivibrio</taxon>
    </lineage>
</organism>
<dbReference type="Pfam" id="PF11185">
    <property type="entry name" value="DUF2971"/>
    <property type="match status" value="1"/>
</dbReference>
<dbReference type="EMBL" id="LNAM01000222">
    <property type="protein sequence ID" value="KSV57413.1"/>
    <property type="molecule type" value="Genomic_DNA"/>
</dbReference>
<evidence type="ECO:0008006" key="3">
    <source>
        <dbReference type="Google" id="ProtNLM"/>
    </source>
</evidence>
<dbReference type="AlphaFoldDB" id="A0A0V8QA16"/>
<dbReference type="RefSeq" id="WP_058354344.1">
    <property type="nucleotide sequence ID" value="NZ_CABMMD010000222.1"/>
</dbReference>
<keyword evidence="2" id="KW-1185">Reference proteome</keyword>
<gene>
    <name evidence="1" type="ORF">ASU35_16330</name>
</gene>
<dbReference type="Proteomes" id="UP000054874">
    <property type="component" value="Unassembled WGS sequence"/>
</dbReference>
<evidence type="ECO:0000313" key="2">
    <source>
        <dbReference type="Proteomes" id="UP000054874"/>
    </source>
</evidence>
<comment type="caution">
    <text evidence="1">The sequence shown here is derived from an EMBL/GenBank/DDBJ whole genome shotgun (WGS) entry which is preliminary data.</text>
</comment>
<accession>A0A0V8QA16</accession>
<name>A0A0V8QA16_9FIRM</name>
<reference evidence="1 2" key="1">
    <citation type="submission" date="2015-11" db="EMBL/GenBank/DDBJ databases">
        <title>Butyribacter intestini gen. nov., sp. nov., a butyric acid-producing bacterium of the family Lachnospiraceae isolated from the human faeces.</title>
        <authorList>
            <person name="Zou Y."/>
            <person name="Xue W."/>
            <person name="Luo G."/>
            <person name="Lv M."/>
        </authorList>
    </citation>
    <scope>NUCLEOTIDE SEQUENCE [LARGE SCALE GENOMIC DNA]</scope>
    <source>
        <strain evidence="1 2">ACET-33324</strain>
    </source>
</reference>
<dbReference type="InterPro" id="IPR021352">
    <property type="entry name" value="DUF2971"/>
</dbReference>
<dbReference type="OrthoDB" id="3034312at2"/>